<evidence type="ECO:0000313" key="9">
    <source>
        <dbReference type="EMBL" id="SDN00459.1"/>
    </source>
</evidence>
<proteinExistence type="predicted"/>
<name>A0A1G9XUE9_9ACTN</name>
<evidence type="ECO:0000256" key="2">
    <source>
        <dbReference type="ARBA" id="ARBA00022475"/>
    </source>
</evidence>
<reference evidence="9 10" key="1">
    <citation type="submission" date="2016-10" db="EMBL/GenBank/DDBJ databases">
        <authorList>
            <person name="de Groot N.N."/>
        </authorList>
    </citation>
    <scope>NUCLEOTIDE SEQUENCE [LARGE SCALE GENOMIC DNA]</scope>
    <source>
        <strain evidence="9 10">CGMCC 4.2022</strain>
    </source>
</reference>
<feature type="compositionally biased region" description="Low complexity" evidence="6">
    <location>
        <begin position="90"/>
        <end position="111"/>
    </location>
</feature>
<keyword evidence="5 7" id="KW-0472">Membrane</keyword>
<dbReference type="InterPro" id="IPR008457">
    <property type="entry name" value="Cu-R_CopD_dom"/>
</dbReference>
<dbReference type="STRING" id="310781.SAMN05216259_102285"/>
<keyword evidence="2" id="KW-1003">Cell membrane</keyword>
<keyword evidence="3 7" id="KW-0812">Transmembrane</keyword>
<evidence type="ECO:0000256" key="6">
    <source>
        <dbReference type="SAM" id="MobiDB-lite"/>
    </source>
</evidence>
<sequence length="493" mass="49700">MPMSVFAAAATVAPHAGPYLAGAAPSTPLGPFADSAVAWTAWVTLMGFVGLTALALTAAGPAAHRLGRGSAPSNGTPNGTSNRHGDGHGTHTSSGHTTHTSNGDGTHTPTPLATVTTRLARAATLLGALAVPAILTDLAHSAAGGSGYDYGAAWHSLYDGSNDGLLAGLEVTLIAAGALLLAPLALRSLAGGPARRPLLVAGLAAGTVALGTTKFPDAAPDDWGRTVFETAMWMLHLIGGAVWLGGLAGLALLAAPGAVAATDRGAFWSPAIRRFSAAAMGCVAAITLSGLFLYWEHVDGPTQLLTTMYGRVLGVKILIFGTLLVLGAFNQFWLHPRLDALRAAGDDRPLRTLLVREFPVVVTLETLLGLSLLFVAPFLHGSARNQAYQAGLAKHSDVAADALPKLAQKTASTSTWLLGTAETLAVAAVLVAGYWYSGVLARRRTSAATAAAAGPVANSANSAAFAKSANSVSAGPTAPGASTGTATPDEAGV</sequence>
<dbReference type="GO" id="GO:0006825">
    <property type="term" value="P:copper ion transport"/>
    <property type="evidence" value="ECO:0007669"/>
    <property type="project" value="InterPro"/>
</dbReference>
<feature type="region of interest" description="Disordered" evidence="6">
    <location>
        <begin position="66"/>
        <end position="111"/>
    </location>
</feature>
<evidence type="ECO:0000256" key="4">
    <source>
        <dbReference type="ARBA" id="ARBA00022989"/>
    </source>
</evidence>
<dbReference type="InterPro" id="IPR032694">
    <property type="entry name" value="CopC/D"/>
</dbReference>
<dbReference type="RefSeq" id="WP_218136611.1">
    <property type="nucleotide sequence ID" value="NZ_FNIE01000002.1"/>
</dbReference>
<feature type="transmembrane region" description="Helical" evidence="7">
    <location>
        <begin position="164"/>
        <end position="186"/>
    </location>
</feature>
<feature type="transmembrane region" description="Helical" evidence="7">
    <location>
        <begin position="358"/>
        <end position="379"/>
    </location>
</feature>
<evidence type="ECO:0000256" key="7">
    <source>
        <dbReference type="SAM" id="Phobius"/>
    </source>
</evidence>
<dbReference type="PANTHER" id="PTHR34820">
    <property type="entry name" value="INNER MEMBRANE PROTEIN YEBZ"/>
    <property type="match status" value="1"/>
</dbReference>
<evidence type="ECO:0000256" key="5">
    <source>
        <dbReference type="ARBA" id="ARBA00023136"/>
    </source>
</evidence>
<feature type="transmembrane region" description="Helical" evidence="7">
    <location>
        <begin position="275"/>
        <end position="295"/>
    </location>
</feature>
<dbReference type="GO" id="GO:0005886">
    <property type="term" value="C:plasma membrane"/>
    <property type="evidence" value="ECO:0007669"/>
    <property type="project" value="UniProtKB-SubCell"/>
</dbReference>
<feature type="transmembrane region" description="Helical" evidence="7">
    <location>
        <begin position="39"/>
        <end position="59"/>
    </location>
</feature>
<feature type="domain" description="Copper resistance protein D" evidence="8">
    <location>
        <begin position="271"/>
        <end position="375"/>
    </location>
</feature>
<feature type="transmembrane region" description="Helical" evidence="7">
    <location>
        <begin position="315"/>
        <end position="334"/>
    </location>
</feature>
<keyword evidence="4 7" id="KW-1133">Transmembrane helix</keyword>
<evidence type="ECO:0000313" key="10">
    <source>
        <dbReference type="Proteomes" id="UP000199341"/>
    </source>
</evidence>
<feature type="region of interest" description="Disordered" evidence="6">
    <location>
        <begin position="470"/>
        <end position="493"/>
    </location>
</feature>
<comment type="subcellular location">
    <subcellularLocation>
        <location evidence="1">Cell membrane</location>
        <topology evidence="1">Multi-pass membrane protein</topology>
    </subcellularLocation>
</comment>
<feature type="transmembrane region" description="Helical" evidence="7">
    <location>
        <begin position="235"/>
        <end position="255"/>
    </location>
</feature>
<evidence type="ECO:0000256" key="1">
    <source>
        <dbReference type="ARBA" id="ARBA00004651"/>
    </source>
</evidence>
<feature type="transmembrane region" description="Helical" evidence="7">
    <location>
        <begin position="416"/>
        <end position="436"/>
    </location>
</feature>
<keyword evidence="10" id="KW-1185">Reference proteome</keyword>
<evidence type="ECO:0000256" key="3">
    <source>
        <dbReference type="ARBA" id="ARBA00022692"/>
    </source>
</evidence>
<accession>A0A1G9XUE9</accession>
<dbReference type="PANTHER" id="PTHR34820:SF4">
    <property type="entry name" value="INNER MEMBRANE PROTEIN YEBZ"/>
    <property type="match status" value="1"/>
</dbReference>
<dbReference type="Pfam" id="PF05425">
    <property type="entry name" value="CopD"/>
    <property type="match status" value="1"/>
</dbReference>
<dbReference type="EMBL" id="FNIE01000002">
    <property type="protein sequence ID" value="SDN00459.1"/>
    <property type="molecule type" value="Genomic_DNA"/>
</dbReference>
<feature type="compositionally biased region" description="Polar residues" evidence="6">
    <location>
        <begin position="71"/>
        <end position="82"/>
    </location>
</feature>
<gene>
    <name evidence="9" type="ORF">SAMN05216259_102285</name>
</gene>
<protein>
    <submittedName>
        <fullName evidence="9">Putative copper export protein</fullName>
    </submittedName>
</protein>
<organism evidence="9 10">
    <name type="scientific">Actinacidiphila guanduensis</name>
    <dbReference type="NCBI Taxonomy" id="310781"/>
    <lineage>
        <taxon>Bacteria</taxon>
        <taxon>Bacillati</taxon>
        <taxon>Actinomycetota</taxon>
        <taxon>Actinomycetes</taxon>
        <taxon>Kitasatosporales</taxon>
        <taxon>Streptomycetaceae</taxon>
        <taxon>Actinacidiphila</taxon>
    </lineage>
</organism>
<evidence type="ECO:0000259" key="8">
    <source>
        <dbReference type="Pfam" id="PF05425"/>
    </source>
</evidence>
<feature type="transmembrane region" description="Helical" evidence="7">
    <location>
        <begin position="122"/>
        <end position="144"/>
    </location>
</feature>
<dbReference type="AlphaFoldDB" id="A0A1G9XUE9"/>
<dbReference type="Proteomes" id="UP000199341">
    <property type="component" value="Unassembled WGS sequence"/>
</dbReference>
<feature type="transmembrane region" description="Helical" evidence="7">
    <location>
        <begin position="198"/>
        <end position="215"/>
    </location>
</feature>